<keyword evidence="3 4" id="KW-0975">Bacterial flagellum</keyword>
<keyword evidence="8" id="KW-0969">Cilium</keyword>
<feature type="domain" description="Flagellar basal body rod protein N-terminal" evidence="5">
    <location>
        <begin position="5"/>
        <end position="35"/>
    </location>
</feature>
<dbReference type="InterPro" id="IPR012836">
    <property type="entry name" value="FlgF"/>
</dbReference>
<dbReference type="PROSITE" id="PS00588">
    <property type="entry name" value="FLAGELLA_BB_ROD"/>
    <property type="match status" value="1"/>
</dbReference>
<evidence type="ECO:0000256" key="4">
    <source>
        <dbReference type="RuleBase" id="RU362116"/>
    </source>
</evidence>
<evidence type="ECO:0000259" key="5">
    <source>
        <dbReference type="Pfam" id="PF00460"/>
    </source>
</evidence>
<dbReference type="Pfam" id="PF00460">
    <property type="entry name" value="Flg_bb_rod"/>
    <property type="match status" value="1"/>
</dbReference>
<proteinExistence type="inferred from homology"/>
<dbReference type="InterPro" id="IPR020013">
    <property type="entry name" value="Flagellar_FlgE/F/G"/>
</dbReference>
<dbReference type="PANTHER" id="PTHR30435">
    <property type="entry name" value="FLAGELLAR PROTEIN"/>
    <property type="match status" value="1"/>
</dbReference>
<evidence type="ECO:0000313" key="9">
    <source>
        <dbReference type="Proteomes" id="UP000501891"/>
    </source>
</evidence>
<feature type="domain" description="Flagellar basal-body/hook protein C-terminal" evidence="6">
    <location>
        <begin position="190"/>
        <end position="229"/>
    </location>
</feature>
<dbReference type="NCBIfam" id="TIGR03506">
    <property type="entry name" value="FlgEFG_subfam"/>
    <property type="match status" value="1"/>
</dbReference>
<dbReference type="Pfam" id="PF22692">
    <property type="entry name" value="LlgE_F_G_D1"/>
    <property type="match status" value="1"/>
</dbReference>
<evidence type="ECO:0000259" key="7">
    <source>
        <dbReference type="Pfam" id="PF22692"/>
    </source>
</evidence>
<evidence type="ECO:0000259" key="6">
    <source>
        <dbReference type="Pfam" id="PF06429"/>
    </source>
</evidence>
<keyword evidence="8" id="KW-0966">Cell projection</keyword>
<keyword evidence="8" id="KW-0282">Flagellum</keyword>
<accession>A0A858R5E2</accession>
<dbReference type="PANTHER" id="PTHR30435:SF19">
    <property type="entry name" value="FLAGELLAR BASAL-BODY ROD PROTEIN FLGG"/>
    <property type="match status" value="1"/>
</dbReference>
<evidence type="ECO:0000256" key="3">
    <source>
        <dbReference type="ARBA" id="ARBA00023143"/>
    </source>
</evidence>
<evidence type="ECO:0000256" key="2">
    <source>
        <dbReference type="ARBA" id="ARBA00009677"/>
    </source>
</evidence>
<evidence type="ECO:0000256" key="1">
    <source>
        <dbReference type="ARBA" id="ARBA00004117"/>
    </source>
</evidence>
<organism evidence="8 9">
    <name type="scientific">Aerophototrophica crusticola</name>
    <dbReference type="NCBI Taxonomy" id="1709002"/>
    <lineage>
        <taxon>Bacteria</taxon>
        <taxon>Pseudomonadati</taxon>
        <taxon>Pseudomonadota</taxon>
        <taxon>Alphaproteobacteria</taxon>
        <taxon>Rhodospirillales</taxon>
        <taxon>Rhodospirillaceae</taxon>
        <taxon>Aerophototrophica</taxon>
    </lineage>
</organism>
<gene>
    <name evidence="8" type="primary">flgF</name>
    <name evidence="8" type="ORF">HHL28_05520</name>
</gene>
<dbReference type="EMBL" id="CP051775">
    <property type="protein sequence ID" value="QJE72630.1"/>
    <property type="molecule type" value="Genomic_DNA"/>
</dbReference>
<dbReference type="SUPFAM" id="SSF117143">
    <property type="entry name" value="Flagellar hook protein flgE"/>
    <property type="match status" value="1"/>
</dbReference>
<dbReference type="GO" id="GO:0071978">
    <property type="term" value="P:bacterial-type flagellum-dependent swarming motility"/>
    <property type="evidence" value="ECO:0007669"/>
    <property type="project" value="TreeGrafter"/>
</dbReference>
<name>A0A858R5E2_9PROT</name>
<keyword evidence="9" id="KW-1185">Reference proteome</keyword>
<dbReference type="InterPro" id="IPR010930">
    <property type="entry name" value="Flg_bb/hook_C_dom"/>
</dbReference>
<dbReference type="InterPro" id="IPR053967">
    <property type="entry name" value="LlgE_F_G-like_D1"/>
</dbReference>
<dbReference type="InterPro" id="IPR037925">
    <property type="entry name" value="FlgE/F/G-like"/>
</dbReference>
<feature type="domain" description="Flagellar hook protein FlgE/F/G-like D1" evidence="7">
    <location>
        <begin position="82"/>
        <end position="147"/>
    </location>
</feature>
<sequence length="240" mass="26630">METSIYITLSRQEALRRQMEVVSNNIANMNTTGFKAQRMLFLEYLERPDRQGDRMSFVQDFGLMRNTQAGPINVTSNPLDVAIRGEGYFGVETLSGTRYTRGGSFQLNNDRELVDRNGLPLLTEGGQRIVIPADATNISIKGDGGVETEQGPLGKLKVVTFADEQRLQELGGGLYTTDQEEQPVATPQVAQGALEGSNVQSVVEMTQMIDVVRSYQSVQRMLDNEHERIRGAVRTLAKTQ</sequence>
<protein>
    <recommendedName>
        <fullName evidence="4">Flagellar basal-body rod protein FlgF</fullName>
    </recommendedName>
</protein>
<dbReference type="Pfam" id="PF06429">
    <property type="entry name" value="Flg_bbr_C"/>
    <property type="match status" value="1"/>
</dbReference>
<dbReference type="NCBIfam" id="TIGR02490">
    <property type="entry name" value="flgF"/>
    <property type="match status" value="1"/>
</dbReference>
<comment type="similarity">
    <text evidence="2 4">Belongs to the flagella basal body rod proteins family.</text>
</comment>
<comment type="subcellular location">
    <subcellularLocation>
        <location evidence="1 4">Bacterial flagellum basal body</location>
    </subcellularLocation>
</comment>
<dbReference type="KEGG" id="acru:HHL28_05520"/>
<dbReference type="GO" id="GO:0030694">
    <property type="term" value="C:bacterial-type flagellum basal body, rod"/>
    <property type="evidence" value="ECO:0007669"/>
    <property type="project" value="UniProtKB-UniRule"/>
</dbReference>
<dbReference type="InterPro" id="IPR001444">
    <property type="entry name" value="Flag_bb_rod_N"/>
</dbReference>
<reference evidence="8" key="1">
    <citation type="submission" date="2020-04" db="EMBL/GenBank/DDBJ databases">
        <title>A desert anoxygenic phototrophic bacterium fixes CO2 using RubisCO under aerobic conditions.</title>
        <authorList>
            <person name="Tang K."/>
        </authorList>
    </citation>
    <scope>NUCLEOTIDE SEQUENCE [LARGE SCALE GENOMIC DNA]</scope>
    <source>
        <strain evidence="8">MIMtkB3</strain>
    </source>
</reference>
<dbReference type="Proteomes" id="UP000501891">
    <property type="component" value="Chromosome"/>
</dbReference>
<comment type="subunit">
    <text evidence="4">The basal body constitutes a major portion of the flagellar organelle and consists of five rings (E,L,P,S, and M) mounted on a central rod. The rod consists of about 26 subunits of FlgG in the distal portion, and FlgB, FlgC and FlgF are thought to build up the proximal portion of the rod with about 6 subunits each.</text>
</comment>
<evidence type="ECO:0000313" key="8">
    <source>
        <dbReference type="EMBL" id="QJE72630.1"/>
    </source>
</evidence>
<dbReference type="AlphaFoldDB" id="A0A858R5E2"/>
<dbReference type="InterPro" id="IPR019776">
    <property type="entry name" value="Flagellar_basal_body_rod_CS"/>
</dbReference>